<dbReference type="Ensembl" id="ENSLACT00000004486.1">
    <property type="protein sequence ID" value="ENSLACP00000004447.1"/>
    <property type="gene ID" value="ENSLACG00000003957.1"/>
</dbReference>
<evidence type="ECO:0000313" key="2">
    <source>
        <dbReference type="Ensembl" id="ENSLACP00000004447.1"/>
    </source>
</evidence>
<dbReference type="HOGENOM" id="CLU_062834_2_1_1"/>
<dbReference type="GeneTree" id="ENSGT01150000287470"/>
<dbReference type="STRING" id="7897.ENSLACP00000004447"/>
<dbReference type="InParanoid" id="H3A476"/>
<sequence>NTKGPVSPVKASPTKMAAENLPACASSESGPGAEMAKLVELMQGMAEDVATIRSDIAEIRGGLDSLNTRVGVVETKLGRLDGVKEDHEARISILEENLAHQTRLTGEMWDKIQDLENRSRRNNIRVLGIPEGIEGNGVSGPALLLTVLRDCLPLESAGAIEVERAHRTLRPRPPPDQRPRPIIVRLLRFQDRERILRLAREVGELRWRGRRVMIFPDMSRELAAQRKLFTLVRHRCMELGLRYALQYPATLRVTIDGKQCRFKDPEEAIQELNCLPDPMREEEGPRP</sequence>
<dbReference type="Gene3D" id="3.30.70.1820">
    <property type="entry name" value="L1 transposable element, RRM domain"/>
    <property type="match status" value="1"/>
</dbReference>
<dbReference type="Proteomes" id="UP000008672">
    <property type="component" value="Unassembled WGS sequence"/>
</dbReference>
<reference evidence="3" key="1">
    <citation type="submission" date="2011-08" db="EMBL/GenBank/DDBJ databases">
        <title>The draft genome of Latimeria chalumnae.</title>
        <authorList>
            <person name="Di Palma F."/>
            <person name="Alfoldi J."/>
            <person name="Johnson J."/>
            <person name="Berlin A."/>
            <person name="Gnerre S."/>
            <person name="Jaffe D."/>
            <person name="MacCallum I."/>
            <person name="Young S."/>
            <person name="Walker B.J."/>
            <person name="Lander E."/>
            <person name="Lindblad-Toh K."/>
        </authorList>
    </citation>
    <scope>NUCLEOTIDE SEQUENCE [LARGE SCALE GENOMIC DNA]</scope>
    <source>
        <strain evidence="3">Wild caught</strain>
    </source>
</reference>
<reference evidence="2" key="2">
    <citation type="submission" date="2025-08" db="UniProtKB">
        <authorList>
            <consortium name="Ensembl"/>
        </authorList>
    </citation>
    <scope>IDENTIFICATION</scope>
</reference>
<evidence type="ECO:0000313" key="3">
    <source>
        <dbReference type="Proteomes" id="UP000008672"/>
    </source>
</evidence>
<dbReference type="EMBL" id="AFYH01228662">
    <property type="status" value="NOT_ANNOTATED_CDS"/>
    <property type="molecule type" value="Genomic_DNA"/>
</dbReference>
<organism evidence="2 3">
    <name type="scientific">Latimeria chalumnae</name>
    <name type="common">Coelacanth</name>
    <dbReference type="NCBI Taxonomy" id="7897"/>
    <lineage>
        <taxon>Eukaryota</taxon>
        <taxon>Metazoa</taxon>
        <taxon>Chordata</taxon>
        <taxon>Craniata</taxon>
        <taxon>Vertebrata</taxon>
        <taxon>Euteleostomi</taxon>
        <taxon>Coelacanthiformes</taxon>
        <taxon>Coelacanthidae</taxon>
        <taxon>Latimeria</taxon>
    </lineage>
</organism>
<dbReference type="InterPro" id="IPR043636">
    <property type="entry name" value="L1_RRM_dom"/>
</dbReference>
<feature type="domain" description="L1 transposable element RRM" evidence="1">
    <location>
        <begin position="121"/>
        <end position="213"/>
    </location>
</feature>
<keyword evidence="3" id="KW-1185">Reference proteome</keyword>
<dbReference type="AlphaFoldDB" id="H3A476"/>
<dbReference type="eggNOG" id="ENOG502SRQ0">
    <property type="taxonomic scope" value="Eukaryota"/>
</dbReference>
<dbReference type="Gene3D" id="1.20.5.340">
    <property type="match status" value="1"/>
</dbReference>
<evidence type="ECO:0000259" key="1">
    <source>
        <dbReference type="Pfam" id="PF02994"/>
    </source>
</evidence>
<dbReference type="Pfam" id="PF02994">
    <property type="entry name" value="Transposase_22"/>
    <property type="match status" value="1"/>
</dbReference>
<proteinExistence type="predicted"/>
<accession>H3A476</accession>
<dbReference type="InterPro" id="IPR004244">
    <property type="entry name" value="Transposase_22"/>
</dbReference>
<protein>
    <recommendedName>
        <fullName evidence="1">L1 transposable element RRM domain-containing protein</fullName>
    </recommendedName>
</protein>
<reference evidence="2" key="3">
    <citation type="submission" date="2025-09" db="UniProtKB">
        <authorList>
            <consortium name="Ensembl"/>
        </authorList>
    </citation>
    <scope>IDENTIFICATION</scope>
</reference>
<dbReference type="PANTHER" id="PTHR11505">
    <property type="entry name" value="L1 TRANSPOSABLE ELEMENT-RELATED"/>
    <property type="match status" value="1"/>
</dbReference>
<name>H3A476_LATCH</name>